<dbReference type="EMBL" id="VBOV01000014">
    <property type="protein sequence ID" value="TMQ61827.1"/>
    <property type="molecule type" value="Genomic_DNA"/>
</dbReference>
<feature type="transmembrane region" description="Helical" evidence="13">
    <location>
        <begin position="150"/>
        <end position="180"/>
    </location>
</feature>
<evidence type="ECO:0000256" key="11">
    <source>
        <dbReference type="ARBA" id="ARBA00023303"/>
    </source>
</evidence>
<evidence type="ECO:0000256" key="3">
    <source>
        <dbReference type="ARBA" id="ARBA00022448"/>
    </source>
</evidence>
<keyword evidence="8 13" id="KW-1133">Transmembrane helix</keyword>
<proteinExistence type="inferred from homology"/>
<evidence type="ECO:0000256" key="6">
    <source>
        <dbReference type="ARBA" id="ARBA00022826"/>
    </source>
</evidence>
<feature type="transmembrane region" description="Helical" evidence="13">
    <location>
        <begin position="103"/>
        <end position="122"/>
    </location>
</feature>
<evidence type="ECO:0000256" key="10">
    <source>
        <dbReference type="ARBA" id="ARBA00023136"/>
    </source>
</evidence>
<evidence type="ECO:0000256" key="9">
    <source>
        <dbReference type="ARBA" id="ARBA00023065"/>
    </source>
</evidence>
<sequence length="198" mass="21822">MTKSRMEAFSDGVIAVIITIMVLEMRAPLGADISALKPLVPIFLSYVMSFVFLGIYWSNHHHMLQAVHSVNGRILWANLHLLFWLSLTPLVTNWMGETHFARWPVAVYGIVLIFSAIAYYILAHTLVAHHGAESTLAVALGSDFKGRISIVLYAIAIALAFTAPLASCAVYAAVAIMWVIPDRRFENLLVGGATARRD</sequence>
<feature type="transmembrane region" description="Helical" evidence="13">
    <location>
        <begin position="12"/>
        <end position="29"/>
    </location>
</feature>
<evidence type="ECO:0000256" key="2">
    <source>
        <dbReference type="ARBA" id="ARBA00006920"/>
    </source>
</evidence>
<keyword evidence="10 13" id="KW-0472">Membrane</keyword>
<evidence type="ECO:0000256" key="7">
    <source>
        <dbReference type="ARBA" id="ARBA00022958"/>
    </source>
</evidence>
<keyword evidence="6" id="KW-0631">Potassium channel</keyword>
<reference evidence="16 17" key="1">
    <citation type="journal article" date="2019" name="Nat. Microbiol.">
        <title>Mediterranean grassland soil C-N compound turnover is dependent on rainfall and depth, and is mediated by genomically divergent microorganisms.</title>
        <authorList>
            <person name="Diamond S."/>
            <person name="Andeer P.F."/>
            <person name="Li Z."/>
            <person name="Crits-Christoph A."/>
            <person name="Burstein D."/>
            <person name="Anantharaman K."/>
            <person name="Lane K.R."/>
            <person name="Thomas B.C."/>
            <person name="Pan C."/>
            <person name="Northen T.R."/>
            <person name="Banfield J.F."/>
        </authorList>
    </citation>
    <scope>NUCLEOTIDE SEQUENCE [LARGE SCALE GENOMIC DNA]</scope>
    <source>
        <strain evidence="14">WS_1</strain>
        <strain evidence="15">WS_5</strain>
    </source>
</reference>
<evidence type="ECO:0000313" key="17">
    <source>
        <dbReference type="Proteomes" id="UP000320913"/>
    </source>
</evidence>
<evidence type="ECO:0000256" key="12">
    <source>
        <dbReference type="ARBA" id="ARBA00034430"/>
    </source>
</evidence>
<protein>
    <submittedName>
        <fullName evidence="14">DUF1211 domain-containing protein</fullName>
    </submittedName>
</protein>
<dbReference type="AlphaFoldDB" id="A0A538S6L8"/>
<evidence type="ECO:0000256" key="8">
    <source>
        <dbReference type="ARBA" id="ARBA00022989"/>
    </source>
</evidence>
<dbReference type="InterPro" id="IPR010617">
    <property type="entry name" value="TMEM175-like"/>
</dbReference>
<organism evidence="14 16">
    <name type="scientific">Eiseniibacteriota bacterium</name>
    <dbReference type="NCBI Taxonomy" id="2212470"/>
    <lineage>
        <taxon>Bacteria</taxon>
        <taxon>Candidatus Eiseniibacteriota</taxon>
    </lineage>
</organism>
<keyword evidence="11" id="KW-0407">Ion channel</keyword>
<evidence type="ECO:0000256" key="5">
    <source>
        <dbReference type="ARBA" id="ARBA00022692"/>
    </source>
</evidence>
<dbReference type="GO" id="GO:0016020">
    <property type="term" value="C:membrane"/>
    <property type="evidence" value="ECO:0007669"/>
    <property type="project" value="UniProtKB-SubCell"/>
</dbReference>
<evidence type="ECO:0000313" key="15">
    <source>
        <dbReference type="EMBL" id="TMQ61827.1"/>
    </source>
</evidence>
<dbReference type="GO" id="GO:0005267">
    <property type="term" value="F:potassium channel activity"/>
    <property type="evidence" value="ECO:0007669"/>
    <property type="project" value="UniProtKB-KW"/>
</dbReference>
<keyword evidence="3" id="KW-0813">Transport</keyword>
<dbReference type="Pfam" id="PF06736">
    <property type="entry name" value="TMEM175"/>
    <property type="match status" value="1"/>
</dbReference>
<dbReference type="Proteomes" id="UP000320913">
    <property type="component" value="Unassembled WGS sequence"/>
</dbReference>
<comment type="caution">
    <text evidence="14">The sequence shown here is derived from an EMBL/GenBank/DDBJ whole genome shotgun (WGS) entry which is preliminary data.</text>
</comment>
<evidence type="ECO:0000313" key="16">
    <source>
        <dbReference type="Proteomes" id="UP000316292"/>
    </source>
</evidence>
<evidence type="ECO:0000256" key="1">
    <source>
        <dbReference type="ARBA" id="ARBA00004141"/>
    </source>
</evidence>
<accession>A0A538S6L8</accession>
<dbReference type="EMBL" id="VBOR01000132">
    <property type="protein sequence ID" value="TMQ47014.1"/>
    <property type="molecule type" value="Genomic_DNA"/>
</dbReference>
<keyword evidence="9" id="KW-0406">Ion transport</keyword>
<comment type="subcellular location">
    <subcellularLocation>
        <location evidence="1">Membrane</location>
        <topology evidence="1">Multi-pass membrane protein</topology>
    </subcellularLocation>
</comment>
<keyword evidence="4" id="KW-0633">Potassium transport</keyword>
<dbReference type="GO" id="GO:0015252">
    <property type="term" value="F:proton channel activity"/>
    <property type="evidence" value="ECO:0007669"/>
    <property type="project" value="InterPro"/>
</dbReference>
<comment type="similarity">
    <text evidence="2">Belongs to the TMEM175 family.</text>
</comment>
<gene>
    <name evidence="14" type="ORF">E6K71_11175</name>
    <name evidence="15" type="ORF">E6K75_00680</name>
</gene>
<name>A0A538S6L8_UNCEI</name>
<feature type="transmembrane region" description="Helical" evidence="13">
    <location>
        <begin position="70"/>
        <end position="91"/>
    </location>
</feature>
<evidence type="ECO:0000256" key="13">
    <source>
        <dbReference type="SAM" id="Phobius"/>
    </source>
</evidence>
<evidence type="ECO:0000313" key="14">
    <source>
        <dbReference type="EMBL" id="TMQ47014.1"/>
    </source>
</evidence>
<evidence type="ECO:0000256" key="4">
    <source>
        <dbReference type="ARBA" id="ARBA00022538"/>
    </source>
</evidence>
<keyword evidence="7" id="KW-0630">Potassium</keyword>
<dbReference type="Proteomes" id="UP000316292">
    <property type="component" value="Unassembled WGS sequence"/>
</dbReference>
<comment type="catalytic activity">
    <reaction evidence="12">
        <text>K(+)(in) = K(+)(out)</text>
        <dbReference type="Rhea" id="RHEA:29463"/>
        <dbReference type="ChEBI" id="CHEBI:29103"/>
    </reaction>
</comment>
<feature type="transmembrane region" description="Helical" evidence="13">
    <location>
        <begin position="35"/>
        <end position="58"/>
    </location>
</feature>
<keyword evidence="5 13" id="KW-0812">Transmembrane</keyword>